<reference evidence="1 2" key="1">
    <citation type="journal article" date="2023" name="Sci. Data">
        <title>Genome assembly of the Korean intertidal mud-creeper Batillaria attramentaria.</title>
        <authorList>
            <person name="Patra A.K."/>
            <person name="Ho P.T."/>
            <person name="Jun S."/>
            <person name="Lee S.J."/>
            <person name="Kim Y."/>
            <person name="Won Y.J."/>
        </authorList>
    </citation>
    <scope>NUCLEOTIDE SEQUENCE [LARGE SCALE GENOMIC DNA]</scope>
    <source>
        <strain evidence="1">Wonlab-2016</strain>
    </source>
</reference>
<comment type="caution">
    <text evidence="1">The sequence shown here is derived from an EMBL/GenBank/DDBJ whole genome shotgun (WGS) entry which is preliminary data.</text>
</comment>
<sequence length="125" mass="13982">MAARFRCGFTLCGSRVSVNEILAGTVEKSGKMKSTLETFYKAETPGLPSTPLAVKMAWHLPQSKTFKFIATDKNTFTRCKQNGRCTGCLARAQGNTKDAIIPDCPKTPHWKLKVDFLKRRKKLDD</sequence>
<evidence type="ECO:0000313" key="1">
    <source>
        <dbReference type="EMBL" id="KAK7482004.1"/>
    </source>
</evidence>
<evidence type="ECO:0000313" key="2">
    <source>
        <dbReference type="Proteomes" id="UP001519460"/>
    </source>
</evidence>
<accession>A0ABD0K426</accession>
<dbReference type="Proteomes" id="UP001519460">
    <property type="component" value="Unassembled WGS sequence"/>
</dbReference>
<name>A0ABD0K426_9CAEN</name>
<dbReference type="AlphaFoldDB" id="A0ABD0K426"/>
<dbReference type="EMBL" id="JACVVK020000253">
    <property type="protein sequence ID" value="KAK7482004.1"/>
    <property type="molecule type" value="Genomic_DNA"/>
</dbReference>
<protein>
    <submittedName>
        <fullName evidence="1">Uncharacterized protein</fullName>
    </submittedName>
</protein>
<keyword evidence="2" id="KW-1185">Reference proteome</keyword>
<proteinExistence type="predicted"/>
<organism evidence="1 2">
    <name type="scientific">Batillaria attramentaria</name>
    <dbReference type="NCBI Taxonomy" id="370345"/>
    <lineage>
        <taxon>Eukaryota</taxon>
        <taxon>Metazoa</taxon>
        <taxon>Spiralia</taxon>
        <taxon>Lophotrochozoa</taxon>
        <taxon>Mollusca</taxon>
        <taxon>Gastropoda</taxon>
        <taxon>Caenogastropoda</taxon>
        <taxon>Sorbeoconcha</taxon>
        <taxon>Cerithioidea</taxon>
        <taxon>Batillariidae</taxon>
        <taxon>Batillaria</taxon>
    </lineage>
</organism>
<gene>
    <name evidence="1" type="ORF">BaRGS_00026807</name>
</gene>